<feature type="site" description="Plays an important role in substrate specificity" evidence="9">
    <location>
        <position position="221"/>
    </location>
</feature>
<dbReference type="GO" id="GO:0005829">
    <property type="term" value="C:cytosol"/>
    <property type="evidence" value="ECO:0007669"/>
    <property type="project" value="TreeGrafter"/>
</dbReference>
<dbReference type="Proteomes" id="UP001390963">
    <property type="component" value="Unassembled WGS sequence"/>
</dbReference>
<name>A0AB35YW38_9FLAO</name>
<comment type="cofactor">
    <cofactor evidence="1 9 10">
        <name>pyridoxal 5'-phosphate</name>
        <dbReference type="ChEBI" id="CHEBI:597326"/>
    </cofactor>
</comment>
<evidence type="ECO:0000313" key="15">
    <source>
        <dbReference type="Proteomes" id="UP001390963"/>
    </source>
</evidence>
<dbReference type="InterPro" id="IPR049943">
    <property type="entry name" value="Ser_HO-MeTrfase-like"/>
</dbReference>
<reference evidence="12 15" key="1">
    <citation type="submission" date="2024-01" db="EMBL/GenBank/DDBJ databases">
        <title>Aequorivita flavus sp. nov., isolated from deep-sea sediment.</title>
        <authorList>
            <person name="Chen X."/>
        </authorList>
    </citation>
    <scope>NUCLEOTIDE SEQUENCE</scope>
    <source>
        <strain evidence="12">MCCC 1A16923</strain>
        <strain evidence="13 15">MCCC 1A16935</strain>
    </source>
</reference>
<evidence type="ECO:0000256" key="5">
    <source>
        <dbReference type="ARBA" id="ARBA00022490"/>
    </source>
</evidence>
<dbReference type="EMBL" id="JAZBJM010000013">
    <property type="protein sequence ID" value="MEM0519444.1"/>
    <property type="molecule type" value="Genomic_DNA"/>
</dbReference>
<keyword evidence="8 9" id="KW-0663">Pyridoxal phosphate</keyword>
<dbReference type="NCBIfam" id="NF000586">
    <property type="entry name" value="PRK00011.1"/>
    <property type="match status" value="1"/>
</dbReference>
<keyword evidence="9" id="KW-0028">Amino-acid biosynthesis</keyword>
<sequence length="424" mass="46396">MKRDAQIFELIEDEKQRQLNGLELIASENFVSDQVMEAAGSVLTNKYAEGYPGKRYYGGCEVVDEVEQIAIDRAKALFGAEYANVQPHSGSQANTAVFAACLKPGDKFLGFDLSHGGHLTHGSPVNFSGRLYTPVFYGVDKETGRIDYDKVEEIAIKEKPKMIIAGASAYSREIDYKRFREIADKVGAILFADIAHPAGLIAKGILSDPMPHCHVVSTTTHKTLRGPRGGLILMGKDFDNPFGIKLKNGNLRKMSSLLDSAIFPGNQGGPLEHIIAAKAIAFGEALTDDFLHYMVQVKKNAAVMAQHFVEKGYGVISGGTDNHMMLIDLRNKNISGKEAEEALGKADITVNKNMVPFDDKSPFVTSGIRIGTAAVTTRGLVEKDMEKIVDLIDEVIMNREDNAKLENIAEKVNEMMSGLPLFKQ</sequence>
<evidence type="ECO:0000313" key="12">
    <source>
        <dbReference type="EMBL" id="MEM0519444.1"/>
    </source>
</evidence>
<keyword evidence="15" id="KW-1185">Reference proteome</keyword>
<evidence type="ECO:0000256" key="8">
    <source>
        <dbReference type="ARBA" id="ARBA00022898"/>
    </source>
</evidence>
<dbReference type="Gene3D" id="3.90.1150.10">
    <property type="entry name" value="Aspartate Aminotransferase, domain 1"/>
    <property type="match status" value="1"/>
</dbReference>
<comment type="similarity">
    <text evidence="3 9">Belongs to the SHMT family.</text>
</comment>
<feature type="modified residue" description="N6-(pyridoxal phosphate)lysine" evidence="9 10">
    <location>
        <position position="222"/>
    </location>
</feature>
<dbReference type="Pfam" id="PF00464">
    <property type="entry name" value="SHMT"/>
    <property type="match status" value="1"/>
</dbReference>
<feature type="binding site" evidence="9">
    <location>
        <position position="113"/>
    </location>
    <ligand>
        <name>(6S)-5,6,7,8-tetrahydrofolate</name>
        <dbReference type="ChEBI" id="CHEBI:57453"/>
    </ligand>
</feature>
<dbReference type="EC" id="2.1.2.1" evidence="9"/>
<dbReference type="CDD" id="cd00378">
    <property type="entry name" value="SHMT"/>
    <property type="match status" value="1"/>
</dbReference>
<dbReference type="GO" id="GO:0004372">
    <property type="term" value="F:glycine hydroxymethyltransferase activity"/>
    <property type="evidence" value="ECO:0007669"/>
    <property type="project" value="UniProtKB-UniRule"/>
</dbReference>
<dbReference type="Proteomes" id="UP001388259">
    <property type="component" value="Unassembled WGS sequence"/>
</dbReference>
<dbReference type="RefSeq" id="WP_279448582.1">
    <property type="nucleotide sequence ID" value="NZ_JAZBJM010000013.1"/>
</dbReference>
<dbReference type="GO" id="GO:0035999">
    <property type="term" value="P:tetrahydrofolate interconversion"/>
    <property type="evidence" value="ECO:0007669"/>
    <property type="project" value="UniProtKB-UniRule"/>
</dbReference>
<dbReference type="Gene3D" id="3.40.640.10">
    <property type="entry name" value="Type I PLP-dependent aspartate aminotransferase-like (Major domain)"/>
    <property type="match status" value="1"/>
</dbReference>
<dbReference type="GO" id="GO:0030170">
    <property type="term" value="F:pyridoxal phosphate binding"/>
    <property type="evidence" value="ECO:0007669"/>
    <property type="project" value="UniProtKB-UniRule"/>
</dbReference>
<accession>A0AB35YW38</accession>
<dbReference type="InterPro" id="IPR039429">
    <property type="entry name" value="SHMT-like_dom"/>
</dbReference>
<dbReference type="InterPro" id="IPR019798">
    <property type="entry name" value="Ser_HO-MeTrfase_PLP_BS"/>
</dbReference>
<protein>
    <recommendedName>
        <fullName evidence="9">Serine hydroxymethyltransferase</fullName>
        <shortName evidence="9">SHMT</shortName>
        <shortName evidence="9">Serine methylase</shortName>
        <ecNumber evidence="9">2.1.2.1</ecNumber>
    </recommendedName>
</protein>
<dbReference type="InterPro" id="IPR015422">
    <property type="entry name" value="PyrdxlP-dep_Trfase_small"/>
</dbReference>
<dbReference type="HAMAP" id="MF_00051">
    <property type="entry name" value="SHMT"/>
    <property type="match status" value="1"/>
</dbReference>
<evidence type="ECO:0000259" key="11">
    <source>
        <dbReference type="Pfam" id="PF00464"/>
    </source>
</evidence>
<evidence type="ECO:0000256" key="9">
    <source>
        <dbReference type="HAMAP-Rule" id="MF_00051"/>
    </source>
</evidence>
<feature type="binding site" evidence="9">
    <location>
        <begin position="117"/>
        <end position="119"/>
    </location>
    <ligand>
        <name>(6S)-5,6,7,8-tetrahydrofolate</name>
        <dbReference type="ChEBI" id="CHEBI:57453"/>
    </ligand>
</feature>
<comment type="pathway">
    <text evidence="9">Amino-acid biosynthesis; glycine biosynthesis; glycine from L-serine: step 1/1.</text>
</comment>
<evidence type="ECO:0000256" key="1">
    <source>
        <dbReference type="ARBA" id="ARBA00001933"/>
    </source>
</evidence>
<evidence type="ECO:0000256" key="6">
    <source>
        <dbReference type="ARBA" id="ARBA00022563"/>
    </source>
</evidence>
<comment type="caution">
    <text evidence="9">Lacks conserved residue(s) required for the propagation of feature annotation.</text>
</comment>
<dbReference type="EMBL" id="JBANCF010000015">
    <property type="protein sequence ID" value="MEM0574602.1"/>
    <property type="molecule type" value="Genomic_DNA"/>
</dbReference>
<evidence type="ECO:0000256" key="7">
    <source>
        <dbReference type="ARBA" id="ARBA00022679"/>
    </source>
</evidence>
<comment type="caution">
    <text evidence="12">The sequence shown here is derived from an EMBL/GenBank/DDBJ whole genome shotgun (WGS) entry which is preliminary data.</text>
</comment>
<feature type="domain" description="Serine hydroxymethyltransferase-like" evidence="11">
    <location>
        <begin position="2"/>
        <end position="392"/>
    </location>
</feature>
<evidence type="ECO:0000313" key="14">
    <source>
        <dbReference type="Proteomes" id="UP001388259"/>
    </source>
</evidence>
<comment type="catalytic activity">
    <reaction evidence="9">
        <text>(6R)-5,10-methylene-5,6,7,8-tetrahydrofolate + glycine + H2O = (6S)-5,6,7,8-tetrahydrofolate + L-serine</text>
        <dbReference type="Rhea" id="RHEA:15481"/>
        <dbReference type="ChEBI" id="CHEBI:15377"/>
        <dbReference type="ChEBI" id="CHEBI:15636"/>
        <dbReference type="ChEBI" id="CHEBI:33384"/>
        <dbReference type="ChEBI" id="CHEBI:57305"/>
        <dbReference type="ChEBI" id="CHEBI:57453"/>
        <dbReference type="EC" id="2.1.2.1"/>
    </reaction>
</comment>
<evidence type="ECO:0000256" key="10">
    <source>
        <dbReference type="PIRSR" id="PIRSR000412-50"/>
    </source>
</evidence>
<dbReference type="InterPro" id="IPR015421">
    <property type="entry name" value="PyrdxlP-dep_Trfase_major"/>
</dbReference>
<evidence type="ECO:0000256" key="2">
    <source>
        <dbReference type="ARBA" id="ARBA00004496"/>
    </source>
</evidence>
<dbReference type="InterPro" id="IPR001085">
    <property type="entry name" value="Ser_HO-MeTrfase"/>
</dbReference>
<dbReference type="FunFam" id="3.40.640.10:FF:000001">
    <property type="entry name" value="Serine hydroxymethyltransferase"/>
    <property type="match status" value="1"/>
</dbReference>
<dbReference type="PIRSF" id="PIRSF000412">
    <property type="entry name" value="SHMT"/>
    <property type="match status" value="1"/>
</dbReference>
<dbReference type="SUPFAM" id="SSF53383">
    <property type="entry name" value="PLP-dependent transferases"/>
    <property type="match status" value="1"/>
</dbReference>
<evidence type="ECO:0000313" key="13">
    <source>
        <dbReference type="EMBL" id="MEM0574602.1"/>
    </source>
</evidence>
<feature type="binding site" evidence="9">
    <location>
        <begin position="361"/>
        <end position="363"/>
    </location>
    <ligand>
        <name>(6S)-5,6,7,8-tetrahydrofolate</name>
        <dbReference type="ChEBI" id="CHEBI:57453"/>
    </ligand>
</feature>
<dbReference type="PROSITE" id="PS00096">
    <property type="entry name" value="SHMT"/>
    <property type="match status" value="1"/>
</dbReference>
<dbReference type="PANTHER" id="PTHR11680">
    <property type="entry name" value="SERINE HYDROXYMETHYLTRANSFERASE"/>
    <property type="match status" value="1"/>
</dbReference>
<comment type="subcellular location">
    <subcellularLocation>
        <location evidence="2 9">Cytoplasm</location>
    </subcellularLocation>
</comment>
<evidence type="ECO:0000256" key="4">
    <source>
        <dbReference type="ARBA" id="ARBA00011738"/>
    </source>
</evidence>
<dbReference type="InterPro" id="IPR015424">
    <property type="entry name" value="PyrdxlP-dep_Trfase"/>
</dbReference>
<organism evidence="12 14">
    <name type="scientific">Aequorivita flava</name>
    <dbReference type="NCBI Taxonomy" id="3114371"/>
    <lineage>
        <taxon>Bacteria</taxon>
        <taxon>Pseudomonadati</taxon>
        <taxon>Bacteroidota</taxon>
        <taxon>Flavobacteriia</taxon>
        <taxon>Flavobacteriales</taxon>
        <taxon>Flavobacteriaceae</taxon>
        <taxon>Aequorivita</taxon>
    </lineage>
</organism>
<keyword evidence="5 9" id="KW-0963">Cytoplasm</keyword>
<dbReference type="PANTHER" id="PTHR11680:SF35">
    <property type="entry name" value="SERINE HYDROXYMETHYLTRANSFERASE 1"/>
    <property type="match status" value="1"/>
</dbReference>
<comment type="subunit">
    <text evidence="4 9">Homodimer.</text>
</comment>
<comment type="function">
    <text evidence="9">Catalyzes the reversible interconversion of serine and glycine with tetrahydrofolate (THF) serving as the one-carbon carrier. This reaction serves as the major source of one-carbon groups required for the biosynthesis of purines, thymidylate, methionine, and other important biomolecules. Also exhibits THF-independent aldolase activity toward beta-hydroxyamino acids, producing glycine and aldehydes, via a retro-aldol mechanism.</text>
</comment>
<comment type="pathway">
    <text evidence="9">One-carbon metabolism; tetrahydrofolate interconversion.</text>
</comment>
<keyword evidence="6 9" id="KW-0554">One-carbon metabolism</keyword>
<keyword evidence="7 9" id="KW-0808">Transferase</keyword>
<proteinExistence type="inferred from homology"/>
<evidence type="ECO:0000256" key="3">
    <source>
        <dbReference type="ARBA" id="ARBA00006376"/>
    </source>
</evidence>
<dbReference type="GO" id="GO:0019264">
    <property type="term" value="P:glycine biosynthetic process from serine"/>
    <property type="evidence" value="ECO:0007669"/>
    <property type="project" value="UniProtKB-UniRule"/>
</dbReference>
<dbReference type="AlphaFoldDB" id="A0AB35YW38"/>
<gene>
    <name evidence="9 12" type="primary">glyA</name>
    <name evidence="13" type="ORF">VZD24_13840</name>
    <name evidence="12" type="ORF">VZD85_13860</name>
</gene>